<keyword evidence="1" id="KW-0479">Metal-binding</keyword>
<dbReference type="GO" id="GO:0008270">
    <property type="term" value="F:zinc ion binding"/>
    <property type="evidence" value="ECO:0007669"/>
    <property type="project" value="UniProtKB-KW"/>
</dbReference>
<organism evidence="7 8">
    <name type="scientific">Triplophysa rosa</name>
    <name type="common">Cave loach</name>
    <dbReference type="NCBI Taxonomy" id="992332"/>
    <lineage>
        <taxon>Eukaryota</taxon>
        <taxon>Metazoa</taxon>
        <taxon>Chordata</taxon>
        <taxon>Craniata</taxon>
        <taxon>Vertebrata</taxon>
        <taxon>Euteleostomi</taxon>
        <taxon>Actinopterygii</taxon>
        <taxon>Neopterygii</taxon>
        <taxon>Teleostei</taxon>
        <taxon>Ostariophysi</taxon>
        <taxon>Cypriniformes</taxon>
        <taxon>Nemacheilidae</taxon>
        <taxon>Triplophysa</taxon>
    </lineage>
</organism>
<evidence type="ECO:0000256" key="5">
    <source>
        <dbReference type="SAM" id="MobiDB-lite"/>
    </source>
</evidence>
<feature type="region of interest" description="Disordered" evidence="5">
    <location>
        <begin position="326"/>
        <end position="397"/>
    </location>
</feature>
<dbReference type="Pfam" id="PF25600">
    <property type="entry name" value="TRIM_CC"/>
    <property type="match status" value="1"/>
</dbReference>
<keyword evidence="3" id="KW-0862">Zinc</keyword>
<dbReference type="Gene3D" id="4.10.830.40">
    <property type="match status" value="1"/>
</dbReference>
<evidence type="ECO:0000256" key="3">
    <source>
        <dbReference type="ARBA" id="ARBA00022833"/>
    </source>
</evidence>
<sequence length="397" mass="45542">MAEACFSAEQFSCPVCLDLLSDPVAIPCGHSYCMSCITDCWNHEDLKGIYSCPQCRQTFTPRPALGKNTMLADVVEKLKKTKLRSDVHALCFAGPGDVECDVCTGRKQKAVKSCLVCLESYCQTHFELHEEFRPGKRHKMTDATAGLQEMICRQLLRQFCHIAVFFVLQRNIKETQRVIQDRIQQRQKHLQKLREAVKSHKLSAQTAVEDSKRIFTELIHSCQLTLDPNTVNKNLSLSERNRKITFTGTVQQYPDHPDRFDNFFQVLCRESVFGRWGDECGFGCNDHSWGRRLASEAQAELDDLEVPAGLEAWAWQLSCPQPLECKSSAQQSSSHDPQSRPQGENLWNWEHRPPHRCQRSILQRRSPPEPLPRSEWNQSSEERNPEIQLATLEDHYG</sequence>
<gene>
    <name evidence="7" type="ORF">IRJ41_019296</name>
</gene>
<proteinExistence type="predicted"/>
<dbReference type="SMART" id="SM00589">
    <property type="entry name" value="PRY"/>
    <property type="match status" value="1"/>
</dbReference>
<dbReference type="InterPro" id="IPR013320">
    <property type="entry name" value="ConA-like_dom_sf"/>
</dbReference>
<dbReference type="InterPro" id="IPR058030">
    <property type="entry name" value="TRIM8/14/16/25/29/45/65_CC"/>
</dbReference>
<evidence type="ECO:0000313" key="8">
    <source>
        <dbReference type="Proteomes" id="UP001059041"/>
    </source>
</evidence>
<dbReference type="Proteomes" id="UP001059041">
    <property type="component" value="Linkage Group LG16"/>
</dbReference>
<evidence type="ECO:0000313" key="7">
    <source>
        <dbReference type="EMBL" id="KAI7799120.1"/>
    </source>
</evidence>
<dbReference type="Gene3D" id="3.30.40.10">
    <property type="entry name" value="Zinc/RING finger domain, C3HC4 (zinc finger)"/>
    <property type="match status" value="1"/>
</dbReference>
<accession>A0A9W7THZ6</accession>
<dbReference type="InterPro" id="IPR001841">
    <property type="entry name" value="Znf_RING"/>
</dbReference>
<dbReference type="InterPro" id="IPR043136">
    <property type="entry name" value="B30.2/SPRY_sf"/>
</dbReference>
<dbReference type="InterPro" id="IPR017907">
    <property type="entry name" value="Znf_RING_CS"/>
</dbReference>
<dbReference type="SMART" id="SM00184">
    <property type="entry name" value="RING"/>
    <property type="match status" value="1"/>
</dbReference>
<evidence type="ECO:0000256" key="2">
    <source>
        <dbReference type="ARBA" id="ARBA00022771"/>
    </source>
</evidence>
<dbReference type="PROSITE" id="PS50089">
    <property type="entry name" value="ZF_RING_2"/>
    <property type="match status" value="1"/>
</dbReference>
<dbReference type="PANTHER" id="PTHR25465">
    <property type="entry name" value="B-BOX DOMAIN CONTAINING"/>
    <property type="match status" value="1"/>
</dbReference>
<dbReference type="Pfam" id="PF13765">
    <property type="entry name" value="PRY"/>
    <property type="match status" value="1"/>
</dbReference>
<keyword evidence="2 4" id="KW-0863">Zinc-finger</keyword>
<dbReference type="SUPFAM" id="SSF57850">
    <property type="entry name" value="RING/U-box"/>
    <property type="match status" value="1"/>
</dbReference>
<dbReference type="InterPro" id="IPR006574">
    <property type="entry name" value="PRY"/>
</dbReference>
<dbReference type="EMBL" id="JAFHDT010000016">
    <property type="protein sequence ID" value="KAI7799120.1"/>
    <property type="molecule type" value="Genomic_DNA"/>
</dbReference>
<name>A0A9W7THZ6_TRIRA</name>
<keyword evidence="8" id="KW-1185">Reference proteome</keyword>
<protein>
    <submittedName>
        <fullName evidence="7">Tripartite motif-containing protein 47</fullName>
    </submittedName>
</protein>
<comment type="caution">
    <text evidence="7">The sequence shown here is derived from an EMBL/GenBank/DDBJ whole genome shotgun (WGS) entry which is preliminary data.</text>
</comment>
<feature type="domain" description="RING-type" evidence="6">
    <location>
        <begin position="13"/>
        <end position="56"/>
    </location>
</feature>
<dbReference type="SUPFAM" id="SSF49899">
    <property type="entry name" value="Concanavalin A-like lectins/glucanases"/>
    <property type="match status" value="1"/>
</dbReference>
<dbReference type="Pfam" id="PF15227">
    <property type="entry name" value="zf-C3HC4_4"/>
    <property type="match status" value="1"/>
</dbReference>
<evidence type="ECO:0000259" key="6">
    <source>
        <dbReference type="PROSITE" id="PS50089"/>
    </source>
</evidence>
<dbReference type="InterPro" id="IPR013083">
    <property type="entry name" value="Znf_RING/FYVE/PHD"/>
</dbReference>
<dbReference type="PANTHER" id="PTHR25465:SF5">
    <property type="entry name" value="E3 UBIQUITIN_ISG15 LIGASE TRIM25-RELATED"/>
    <property type="match status" value="1"/>
</dbReference>
<reference evidence="7" key="1">
    <citation type="submission" date="2021-02" db="EMBL/GenBank/DDBJ databases">
        <title>Comparative genomics reveals that relaxation of natural selection precedes convergent phenotypic evolution of cavefish.</title>
        <authorList>
            <person name="Peng Z."/>
        </authorList>
    </citation>
    <scope>NUCLEOTIDE SEQUENCE</scope>
    <source>
        <tissue evidence="7">Muscle</tissue>
    </source>
</reference>
<evidence type="ECO:0000256" key="4">
    <source>
        <dbReference type="PROSITE-ProRule" id="PRU00175"/>
    </source>
</evidence>
<dbReference type="AlphaFoldDB" id="A0A9W7THZ6"/>
<dbReference type="PROSITE" id="PS00518">
    <property type="entry name" value="ZF_RING_1"/>
    <property type="match status" value="1"/>
</dbReference>
<dbReference type="Gene3D" id="2.60.120.920">
    <property type="match status" value="1"/>
</dbReference>
<dbReference type="InterPro" id="IPR051051">
    <property type="entry name" value="E3_ubiq-ligase_TRIM/RNF"/>
</dbReference>
<evidence type="ECO:0000256" key="1">
    <source>
        <dbReference type="ARBA" id="ARBA00022723"/>
    </source>
</evidence>
<feature type="compositionally biased region" description="Polar residues" evidence="5">
    <location>
        <begin position="327"/>
        <end position="342"/>
    </location>
</feature>